<dbReference type="STRING" id="67767.A0A0J7JY23"/>
<dbReference type="InterPro" id="IPR000477">
    <property type="entry name" value="RT_dom"/>
</dbReference>
<reference evidence="2 3" key="1">
    <citation type="submission" date="2015-04" db="EMBL/GenBank/DDBJ databases">
        <title>Lasius niger genome sequencing.</title>
        <authorList>
            <person name="Konorov E.A."/>
            <person name="Nikitin M.A."/>
            <person name="Kirill M.V."/>
            <person name="Chang P."/>
        </authorList>
    </citation>
    <scope>NUCLEOTIDE SEQUENCE [LARGE SCALE GENOMIC DNA]</scope>
    <source>
        <tissue evidence="2">Whole</tissue>
    </source>
</reference>
<accession>A0A0J7JY23</accession>
<dbReference type="Gene3D" id="3.30.70.270">
    <property type="match status" value="1"/>
</dbReference>
<dbReference type="FunFam" id="3.30.70.270:FF:000003">
    <property type="entry name" value="Transposon Ty3-G Gag-Pol polyprotein"/>
    <property type="match status" value="1"/>
</dbReference>
<dbReference type="AlphaFoldDB" id="A0A0J7JY23"/>
<evidence type="ECO:0000259" key="1">
    <source>
        <dbReference type="PROSITE" id="PS50878"/>
    </source>
</evidence>
<dbReference type="PANTHER" id="PTHR33064:SF37">
    <property type="entry name" value="RIBONUCLEASE H"/>
    <property type="match status" value="1"/>
</dbReference>
<dbReference type="InterPro" id="IPR043502">
    <property type="entry name" value="DNA/RNA_pol_sf"/>
</dbReference>
<name>A0A0J7JY23_LASNI</name>
<dbReference type="CDD" id="cd01647">
    <property type="entry name" value="RT_LTR"/>
    <property type="match status" value="1"/>
</dbReference>
<dbReference type="OrthoDB" id="7692176at2759"/>
<dbReference type="GO" id="GO:0071897">
    <property type="term" value="P:DNA biosynthetic process"/>
    <property type="evidence" value="ECO:0007669"/>
    <property type="project" value="UniProtKB-ARBA"/>
</dbReference>
<dbReference type="EMBL" id="LBMM01021548">
    <property type="protein sequence ID" value="KMQ83058.1"/>
    <property type="molecule type" value="Genomic_DNA"/>
</dbReference>
<protein>
    <submittedName>
        <fullName evidence="2">Reverse ribonuclease integrase</fullName>
    </submittedName>
</protein>
<keyword evidence="3" id="KW-1185">Reference proteome</keyword>
<sequence length="106" mass="12125">MPHGLTGAPATFQRLLDRLIGPEMEPHAFAYLDDIVIVTRSFEEHLVWLKRVLDRIKEAGLTINPEKSKFCRSQVKYLGFLVQQEGLRVDPDKTAPIIEYPPPKNI</sequence>
<comment type="caution">
    <text evidence="2">The sequence shown here is derived from an EMBL/GenBank/DDBJ whole genome shotgun (WGS) entry which is preliminary data.</text>
</comment>
<dbReference type="PROSITE" id="PS50878">
    <property type="entry name" value="RT_POL"/>
    <property type="match status" value="1"/>
</dbReference>
<dbReference type="SUPFAM" id="SSF56672">
    <property type="entry name" value="DNA/RNA polymerases"/>
    <property type="match status" value="1"/>
</dbReference>
<feature type="domain" description="Reverse transcriptase" evidence="1">
    <location>
        <begin position="1"/>
        <end position="82"/>
    </location>
</feature>
<dbReference type="InterPro" id="IPR051320">
    <property type="entry name" value="Viral_Replic_Matur_Polypro"/>
</dbReference>
<organism evidence="2 3">
    <name type="scientific">Lasius niger</name>
    <name type="common">Black garden ant</name>
    <dbReference type="NCBI Taxonomy" id="67767"/>
    <lineage>
        <taxon>Eukaryota</taxon>
        <taxon>Metazoa</taxon>
        <taxon>Ecdysozoa</taxon>
        <taxon>Arthropoda</taxon>
        <taxon>Hexapoda</taxon>
        <taxon>Insecta</taxon>
        <taxon>Pterygota</taxon>
        <taxon>Neoptera</taxon>
        <taxon>Endopterygota</taxon>
        <taxon>Hymenoptera</taxon>
        <taxon>Apocrita</taxon>
        <taxon>Aculeata</taxon>
        <taxon>Formicoidea</taxon>
        <taxon>Formicidae</taxon>
        <taxon>Formicinae</taxon>
        <taxon>Lasius</taxon>
        <taxon>Lasius</taxon>
    </lineage>
</organism>
<dbReference type="Pfam" id="PF00078">
    <property type="entry name" value="RVT_1"/>
    <property type="match status" value="1"/>
</dbReference>
<evidence type="ECO:0000313" key="2">
    <source>
        <dbReference type="EMBL" id="KMQ83058.1"/>
    </source>
</evidence>
<dbReference type="InterPro" id="IPR043128">
    <property type="entry name" value="Rev_trsase/Diguanyl_cyclase"/>
</dbReference>
<evidence type="ECO:0000313" key="3">
    <source>
        <dbReference type="Proteomes" id="UP000036403"/>
    </source>
</evidence>
<proteinExistence type="predicted"/>
<dbReference type="PaxDb" id="67767-A0A0J7JY23"/>
<dbReference type="Proteomes" id="UP000036403">
    <property type="component" value="Unassembled WGS sequence"/>
</dbReference>
<gene>
    <name evidence="2" type="ORF">RF55_21058</name>
</gene>
<dbReference type="PANTHER" id="PTHR33064">
    <property type="entry name" value="POL PROTEIN"/>
    <property type="match status" value="1"/>
</dbReference>